<organism evidence="1 2">
    <name type="scientific">Zostera marina</name>
    <name type="common">Eelgrass</name>
    <dbReference type="NCBI Taxonomy" id="29655"/>
    <lineage>
        <taxon>Eukaryota</taxon>
        <taxon>Viridiplantae</taxon>
        <taxon>Streptophyta</taxon>
        <taxon>Embryophyta</taxon>
        <taxon>Tracheophyta</taxon>
        <taxon>Spermatophyta</taxon>
        <taxon>Magnoliopsida</taxon>
        <taxon>Liliopsida</taxon>
        <taxon>Zosteraceae</taxon>
        <taxon>Zostera</taxon>
    </lineage>
</organism>
<dbReference type="EMBL" id="LFYR01000599">
    <property type="protein sequence ID" value="KMZ73156.1"/>
    <property type="molecule type" value="Genomic_DNA"/>
</dbReference>
<evidence type="ECO:0000313" key="2">
    <source>
        <dbReference type="Proteomes" id="UP000036987"/>
    </source>
</evidence>
<sequence length="158" mass="17841">MRMTSAGRIISNTSIVSYSGYSDYSSFSSPAPLLLYSQARIMSNTDDVVDKKINMSWNFKVDSISVSFCTKESGRKFSGYISTLESSLRISTYLNMQEGTSNCGSVENCDFRGSDCRDWRTVREGRNYDLEVPLPRLEFRLPVTAVPRNRHRSTEVAS</sequence>
<reference evidence="2" key="1">
    <citation type="journal article" date="2016" name="Nature">
        <title>The genome of the seagrass Zostera marina reveals angiosperm adaptation to the sea.</title>
        <authorList>
            <person name="Olsen J.L."/>
            <person name="Rouze P."/>
            <person name="Verhelst B."/>
            <person name="Lin Y.-C."/>
            <person name="Bayer T."/>
            <person name="Collen J."/>
            <person name="Dattolo E."/>
            <person name="De Paoli E."/>
            <person name="Dittami S."/>
            <person name="Maumus F."/>
            <person name="Michel G."/>
            <person name="Kersting A."/>
            <person name="Lauritano C."/>
            <person name="Lohaus R."/>
            <person name="Toepel M."/>
            <person name="Tonon T."/>
            <person name="Vanneste K."/>
            <person name="Amirebrahimi M."/>
            <person name="Brakel J."/>
            <person name="Bostroem C."/>
            <person name="Chovatia M."/>
            <person name="Grimwood J."/>
            <person name="Jenkins J.W."/>
            <person name="Jueterbock A."/>
            <person name="Mraz A."/>
            <person name="Stam W.T."/>
            <person name="Tice H."/>
            <person name="Bornberg-Bauer E."/>
            <person name="Green P.J."/>
            <person name="Pearson G.A."/>
            <person name="Procaccini G."/>
            <person name="Duarte C.M."/>
            <person name="Schmutz J."/>
            <person name="Reusch T.B.H."/>
            <person name="Van de Peer Y."/>
        </authorList>
    </citation>
    <scope>NUCLEOTIDE SEQUENCE [LARGE SCALE GENOMIC DNA]</scope>
    <source>
        <strain evidence="2">cv. Finnish</strain>
    </source>
</reference>
<comment type="caution">
    <text evidence="1">The sequence shown here is derived from an EMBL/GenBank/DDBJ whole genome shotgun (WGS) entry which is preliminary data.</text>
</comment>
<accession>A0A0K9PW00</accession>
<name>A0A0K9PW00_ZOSMR</name>
<keyword evidence="2" id="KW-1185">Reference proteome</keyword>
<protein>
    <submittedName>
        <fullName evidence="1">Uncharacterized protein</fullName>
    </submittedName>
</protein>
<dbReference type="AlphaFoldDB" id="A0A0K9PW00"/>
<dbReference type="STRING" id="29655.A0A0K9PW00"/>
<proteinExistence type="predicted"/>
<gene>
    <name evidence="1" type="ORF">ZOSMA_152G00090</name>
</gene>
<dbReference type="Proteomes" id="UP000036987">
    <property type="component" value="Unassembled WGS sequence"/>
</dbReference>
<evidence type="ECO:0000313" key="1">
    <source>
        <dbReference type="EMBL" id="KMZ73156.1"/>
    </source>
</evidence>